<gene>
    <name evidence="4" type="primary">pobA_2</name>
    <name evidence="4" type="ORF">PIGHUM_00563</name>
</gene>
<dbReference type="NCBIfam" id="NF006091">
    <property type="entry name" value="PRK08243.1"/>
    <property type="match status" value="1"/>
</dbReference>
<dbReference type="Gene3D" id="3.50.50.60">
    <property type="entry name" value="FAD/NAD(P)-binding domain"/>
    <property type="match status" value="1"/>
</dbReference>
<sequence>MRVQVAIVGSGPAGLFLGQILARAGIETVIVEQRSKEYVLGRIRAGVLEQGTVDILDQLGAGRRMHEQGLVHEGIELCFDGQRHRIDLKHLSGGKTVMVYGQTEVTHDLMDAREAAGYASIYEAEDVRIHDFDTDRPRVTYRKDGAEHVIDCDFIAGCDGFHGVSRASVPASAIQTCEKIYPFGWLGILSDTPPVSDELIYSNHVRGFALCSMRSPTRSRYYVQCSLEDKVEAWSDQRFWDELRSRLDERAADTLVTGPSIEKSIAPLRSFVAEPMRFGRLFLAGDAAHIVPPTGAKGLNLAVSDVRYLSDALIRYYGGDRQGIETYSARCLERVWKAVRFSWWMTMLLHKFPEEGEFGQKIQHADLAYLVGSQAASASLAENYVGLPFEA</sequence>
<organism evidence="4 5">
    <name type="scientific">Pigmentiphaga humi</name>
    <dbReference type="NCBI Taxonomy" id="2478468"/>
    <lineage>
        <taxon>Bacteria</taxon>
        <taxon>Pseudomonadati</taxon>
        <taxon>Pseudomonadota</taxon>
        <taxon>Betaproteobacteria</taxon>
        <taxon>Burkholderiales</taxon>
        <taxon>Alcaligenaceae</taxon>
        <taxon>Pigmentiphaga</taxon>
    </lineage>
</organism>
<feature type="domain" description="FAD-binding" evidence="3">
    <location>
        <begin position="2"/>
        <end position="342"/>
    </location>
</feature>
<dbReference type="OrthoDB" id="8672648at2"/>
<evidence type="ECO:0000313" key="5">
    <source>
        <dbReference type="Proteomes" id="UP000277294"/>
    </source>
</evidence>
<dbReference type="Proteomes" id="UP000277294">
    <property type="component" value="Unassembled WGS sequence"/>
</dbReference>
<evidence type="ECO:0000256" key="1">
    <source>
        <dbReference type="ARBA" id="ARBA00022630"/>
    </source>
</evidence>
<dbReference type="InterPro" id="IPR002938">
    <property type="entry name" value="FAD-bd"/>
</dbReference>
<keyword evidence="1" id="KW-0285">Flavoprotein</keyword>
<keyword evidence="4" id="KW-0560">Oxidoreductase</keyword>
<accession>A0A3P4AXK8</accession>
<dbReference type="RefSeq" id="WP_124077753.1">
    <property type="nucleotide sequence ID" value="NZ_UWPJ01000006.1"/>
</dbReference>
<keyword evidence="5" id="KW-1185">Reference proteome</keyword>
<dbReference type="GO" id="GO:0043639">
    <property type="term" value="P:benzoate catabolic process"/>
    <property type="evidence" value="ECO:0007669"/>
    <property type="project" value="InterPro"/>
</dbReference>
<dbReference type="EC" id="1.14.13.2" evidence="4"/>
<proteinExistence type="predicted"/>
<reference evidence="4 5" key="1">
    <citation type="submission" date="2018-10" db="EMBL/GenBank/DDBJ databases">
        <authorList>
            <person name="Criscuolo A."/>
        </authorList>
    </citation>
    <scope>NUCLEOTIDE SEQUENCE [LARGE SCALE GENOMIC DNA]</scope>
    <source>
        <strain evidence="4">DnA1</strain>
    </source>
</reference>
<dbReference type="GO" id="GO:0018659">
    <property type="term" value="F:4-hydroxybenzoate 3-monooxygenase activity"/>
    <property type="evidence" value="ECO:0007669"/>
    <property type="project" value="UniProtKB-EC"/>
</dbReference>
<dbReference type="PANTHER" id="PTHR43004:SF3">
    <property type="entry name" value="P-HYDROXYBENZOATE HYDROXYLASE"/>
    <property type="match status" value="1"/>
</dbReference>
<name>A0A3P4AXK8_9BURK</name>
<dbReference type="InterPro" id="IPR050641">
    <property type="entry name" value="RIFMO-like"/>
</dbReference>
<dbReference type="EMBL" id="UWPJ01000006">
    <property type="protein sequence ID" value="VCU68512.1"/>
    <property type="molecule type" value="Genomic_DNA"/>
</dbReference>
<dbReference type="Pfam" id="PF01494">
    <property type="entry name" value="FAD_binding_3"/>
    <property type="match status" value="1"/>
</dbReference>
<protein>
    <submittedName>
        <fullName evidence="4">p-hydroxybenzoate hydroxylase</fullName>
        <ecNumber evidence="4">1.14.13.2</ecNumber>
    </submittedName>
</protein>
<evidence type="ECO:0000313" key="4">
    <source>
        <dbReference type="EMBL" id="VCU68512.1"/>
    </source>
</evidence>
<dbReference type="SUPFAM" id="SSF54373">
    <property type="entry name" value="FAD-linked reductases, C-terminal domain"/>
    <property type="match status" value="1"/>
</dbReference>
<dbReference type="InterPro" id="IPR036188">
    <property type="entry name" value="FAD/NAD-bd_sf"/>
</dbReference>
<dbReference type="Gene3D" id="3.30.9.10">
    <property type="entry name" value="D-Amino Acid Oxidase, subunit A, domain 2"/>
    <property type="match status" value="1"/>
</dbReference>
<dbReference type="GO" id="GO:0071949">
    <property type="term" value="F:FAD binding"/>
    <property type="evidence" value="ECO:0007669"/>
    <property type="project" value="InterPro"/>
</dbReference>
<evidence type="ECO:0000259" key="3">
    <source>
        <dbReference type="Pfam" id="PF01494"/>
    </source>
</evidence>
<evidence type="ECO:0000256" key="2">
    <source>
        <dbReference type="ARBA" id="ARBA00022827"/>
    </source>
</evidence>
<dbReference type="PRINTS" id="PR00420">
    <property type="entry name" value="RNGMNOXGNASE"/>
</dbReference>
<dbReference type="SUPFAM" id="SSF51905">
    <property type="entry name" value="FAD/NAD(P)-binding domain"/>
    <property type="match status" value="1"/>
</dbReference>
<dbReference type="PANTHER" id="PTHR43004">
    <property type="entry name" value="TRK SYSTEM POTASSIUM UPTAKE PROTEIN"/>
    <property type="match status" value="1"/>
</dbReference>
<dbReference type="InterPro" id="IPR012733">
    <property type="entry name" value="HB_mOase"/>
</dbReference>
<keyword evidence="2" id="KW-0274">FAD</keyword>
<dbReference type="AlphaFoldDB" id="A0A3P4AXK8"/>
<dbReference type="NCBIfam" id="TIGR02360">
    <property type="entry name" value="pbenz_hydroxyl"/>
    <property type="match status" value="1"/>
</dbReference>